<keyword evidence="1" id="KW-0732">Signal</keyword>
<evidence type="ECO:0000313" key="2">
    <source>
        <dbReference type="EMBL" id="QKE92021.1"/>
    </source>
</evidence>
<feature type="chain" id="PRO_5026748758" evidence="1">
    <location>
        <begin position="25"/>
        <end position="76"/>
    </location>
</feature>
<name>A0A6M8HV30_9PROT</name>
<reference evidence="2 3" key="1">
    <citation type="journal article" date="2014" name="World J. Microbiol. Biotechnol.">
        <title>Biodiversity and physiological characteristics of Antarctic and Arctic lichens-associated bacteria.</title>
        <authorList>
            <person name="Lee Y.M."/>
            <person name="Kim E.H."/>
            <person name="Lee H.K."/>
            <person name="Hong S.G."/>
        </authorList>
    </citation>
    <scope>NUCLEOTIDE SEQUENCE [LARGE SCALE GENOMIC DNA]</scope>
    <source>
        <strain evidence="2 3">PAMC 26569</strain>
    </source>
</reference>
<dbReference type="RefSeq" id="WP_171833703.1">
    <property type="nucleotide sequence ID" value="NZ_CP053708.1"/>
</dbReference>
<protein>
    <submittedName>
        <fullName evidence="2">Uncharacterized protein</fullName>
    </submittedName>
</protein>
<feature type="signal peptide" evidence="1">
    <location>
        <begin position="1"/>
        <end position="24"/>
    </location>
</feature>
<evidence type="ECO:0000313" key="3">
    <source>
        <dbReference type="Proteomes" id="UP000500767"/>
    </source>
</evidence>
<evidence type="ECO:0000256" key="1">
    <source>
        <dbReference type="SAM" id="SignalP"/>
    </source>
</evidence>
<keyword evidence="3" id="KW-1185">Reference proteome</keyword>
<proteinExistence type="predicted"/>
<organism evidence="2 3">
    <name type="scientific">Lichenicola cladoniae</name>
    <dbReference type="NCBI Taxonomy" id="1484109"/>
    <lineage>
        <taxon>Bacteria</taxon>
        <taxon>Pseudomonadati</taxon>
        <taxon>Pseudomonadota</taxon>
        <taxon>Alphaproteobacteria</taxon>
        <taxon>Acetobacterales</taxon>
        <taxon>Acetobacteraceae</taxon>
        <taxon>Lichenicola</taxon>
    </lineage>
</organism>
<dbReference type="EMBL" id="CP053708">
    <property type="protein sequence ID" value="QKE92021.1"/>
    <property type="molecule type" value="Genomic_DNA"/>
</dbReference>
<dbReference type="Proteomes" id="UP000500767">
    <property type="component" value="Chromosome"/>
</dbReference>
<dbReference type="KEGG" id="lck:HN018_20055"/>
<dbReference type="AlphaFoldDB" id="A0A6M8HV30"/>
<sequence>MRKMMTALALAGGLAVSTASLASAASVPMVAAAVAPTPLVDVQYYRGGYREGPRHRYWRHERWRRHHRWHDGRGYR</sequence>
<gene>
    <name evidence="2" type="ORF">HN018_20055</name>
</gene>
<accession>A0A6M8HV30</accession>